<keyword evidence="8 13" id="KW-0735">Signal-anchor</keyword>
<evidence type="ECO:0000256" key="2">
    <source>
        <dbReference type="ARBA" id="ARBA00004323"/>
    </source>
</evidence>
<comment type="caution">
    <text evidence="15">The sequence shown here is derived from an EMBL/GenBank/DDBJ whole genome shotgun (WGS) entry which is preliminary data.</text>
</comment>
<keyword evidence="5 13" id="KW-0328">Glycosyltransferase</keyword>
<dbReference type="Gene3D" id="3.90.550.50">
    <property type="match status" value="1"/>
</dbReference>
<evidence type="ECO:0000256" key="6">
    <source>
        <dbReference type="ARBA" id="ARBA00022679"/>
    </source>
</evidence>
<protein>
    <recommendedName>
        <fullName evidence="13">Hexosyltransferase</fullName>
        <ecNumber evidence="13">2.4.1.-</ecNumber>
    </recommendedName>
</protein>
<keyword evidence="12 13" id="KW-0464">Manganese</keyword>
<dbReference type="GO" id="GO:0000139">
    <property type="term" value="C:Golgi membrane"/>
    <property type="evidence" value="ECO:0007669"/>
    <property type="project" value="UniProtKB-SubCell"/>
</dbReference>
<dbReference type="EMBL" id="BAABME010001116">
    <property type="protein sequence ID" value="GAA0147667.1"/>
    <property type="molecule type" value="Genomic_DNA"/>
</dbReference>
<evidence type="ECO:0000256" key="9">
    <source>
        <dbReference type="ARBA" id="ARBA00022989"/>
    </source>
</evidence>
<evidence type="ECO:0000259" key="14">
    <source>
        <dbReference type="Pfam" id="PF13334"/>
    </source>
</evidence>
<feature type="transmembrane region" description="Helical" evidence="13">
    <location>
        <begin position="21"/>
        <end position="39"/>
    </location>
</feature>
<dbReference type="PANTHER" id="PTHR11214">
    <property type="entry name" value="BETA-1,3-N-ACETYLGLUCOSAMINYLTRANSFERASE"/>
    <property type="match status" value="1"/>
</dbReference>
<sequence>MSHKKKSIRFNFPVKIVSISRQWAFFIWVISFCAGMFFGSKMKMLPDAKVTIGLSNLDCHSSKTIVHINSMNNSKSTHVSTSDKVIALNNRIIPNVDMELKGQFNESRSKNDELKKASGKKYLMVIGINTAFSSKLRRESLRETWFPDGEKRRKLEGEKGIIARFVIGHSSTSGEDVLDKAIREEDEKYGDFLKLDHVEGYHGLSAKTKSYFSTVVDLWDADFYVKIDDDVHVNIGALANTLALHLDHPRVYIGCMKSGPVLFSKEEKYHEPEFWKFGGEGNQYFRHATGQIYAISKELAVYIAKNKGVLHEYANEDVTLGSWLIGLELKHVHERRFCCSSVVECELRAIIGGHCVATFDWGCSGICDSTKRIKGIHQRCAEDGNLIWSSSY</sequence>
<reference evidence="15 16" key="1">
    <citation type="submission" date="2024-01" db="EMBL/GenBank/DDBJ databases">
        <title>The complete chloroplast genome sequence of Lithospermum erythrorhizon: insights into the phylogenetic relationship among Boraginaceae species and the maternal lineages of purple gromwells.</title>
        <authorList>
            <person name="Okada T."/>
            <person name="Watanabe K."/>
        </authorList>
    </citation>
    <scope>NUCLEOTIDE SEQUENCE [LARGE SCALE GENOMIC DNA]</scope>
</reference>
<comment type="subcellular location">
    <subcellularLocation>
        <location evidence="2 13">Golgi apparatus membrane</location>
        <topology evidence="2 13">Single-pass type II membrane protein</topology>
    </subcellularLocation>
</comment>
<dbReference type="PANTHER" id="PTHR11214:SF5">
    <property type="entry name" value="BETA-1,3-GALACTOSYLTRANSFERASE 4-RELATED"/>
    <property type="match status" value="1"/>
</dbReference>
<keyword evidence="10 13" id="KW-0333">Golgi apparatus</keyword>
<evidence type="ECO:0000256" key="7">
    <source>
        <dbReference type="ARBA" id="ARBA00022692"/>
    </source>
</evidence>
<evidence type="ECO:0000256" key="5">
    <source>
        <dbReference type="ARBA" id="ARBA00022676"/>
    </source>
</evidence>
<keyword evidence="16" id="KW-1185">Reference proteome</keyword>
<dbReference type="AlphaFoldDB" id="A0AAV3P7L7"/>
<evidence type="ECO:0000256" key="10">
    <source>
        <dbReference type="ARBA" id="ARBA00023034"/>
    </source>
</evidence>
<keyword evidence="9 13" id="KW-1133">Transmembrane helix</keyword>
<dbReference type="Pfam" id="PF13334">
    <property type="entry name" value="DUF4094"/>
    <property type="match status" value="1"/>
</dbReference>
<evidence type="ECO:0000256" key="1">
    <source>
        <dbReference type="ARBA" id="ARBA00001936"/>
    </source>
</evidence>
<dbReference type="InterPro" id="IPR002659">
    <property type="entry name" value="Glyco_trans_31"/>
</dbReference>
<dbReference type="Pfam" id="PF01762">
    <property type="entry name" value="Galactosyl_T"/>
    <property type="match status" value="1"/>
</dbReference>
<proteinExistence type="inferred from homology"/>
<name>A0AAV3P7L7_LITER</name>
<accession>A0AAV3P7L7</accession>
<comment type="similarity">
    <text evidence="4 13">Belongs to the glycosyltransferase 31 family.</text>
</comment>
<evidence type="ECO:0000256" key="3">
    <source>
        <dbReference type="ARBA" id="ARBA00004922"/>
    </source>
</evidence>
<evidence type="ECO:0000313" key="15">
    <source>
        <dbReference type="EMBL" id="GAA0147667.1"/>
    </source>
</evidence>
<organism evidence="15 16">
    <name type="scientific">Lithospermum erythrorhizon</name>
    <name type="common">Purple gromwell</name>
    <name type="synonym">Lithospermum officinale var. erythrorhizon</name>
    <dbReference type="NCBI Taxonomy" id="34254"/>
    <lineage>
        <taxon>Eukaryota</taxon>
        <taxon>Viridiplantae</taxon>
        <taxon>Streptophyta</taxon>
        <taxon>Embryophyta</taxon>
        <taxon>Tracheophyta</taxon>
        <taxon>Spermatophyta</taxon>
        <taxon>Magnoliopsida</taxon>
        <taxon>eudicotyledons</taxon>
        <taxon>Gunneridae</taxon>
        <taxon>Pentapetalae</taxon>
        <taxon>asterids</taxon>
        <taxon>lamiids</taxon>
        <taxon>Boraginales</taxon>
        <taxon>Boraginaceae</taxon>
        <taxon>Boraginoideae</taxon>
        <taxon>Lithospermeae</taxon>
        <taxon>Lithospermum</taxon>
    </lineage>
</organism>
<evidence type="ECO:0000256" key="13">
    <source>
        <dbReference type="RuleBase" id="RU363063"/>
    </source>
</evidence>
<dbReference type="InterPro" id="IPR025298">
    <property type="entry name" value="DUF4094"/>
</dbReference>
<gene>
    <name evidence="15" type="ORF">LIER_07312</name>
</gene>
<keyword evidence="7 13" id="KW-0812">Transmembrane</keyword>
<dbReference type="GO" id="GO:0008378">
    <property type="term" value="F:galactosyltransferase activity"/>
    <property type="evidence" value="ECO:0007669"/>
    <property type="project" value="TreeGrafter"/>
</dbReference>
<keyword evidence="11 13" id="KW-0472">Membrane</keyword>
<keyword evidence="6" id="KW-0808">Transferase</keyword>
<evidence type="ECO:0000256" key="8">
    <source>
        <dbReference type="ARBA" id="ARBA00022968"/>
    </source>
</evidence>
<comment type="pathway">
    <text evidence="3">Protein modification; protein glycosylation.</text>
</comment>
<dbReference type="Proteomes" id="UP001454036">
    <property type="component" value="Unassembled WGS sequence"/>
</dbReference>
<feature type="domain" description="DUF4094" evidence="14">
    <location>
        <begin position="20"/>
        <end position="100"/>
    </location>
</feature>
<evidence type="ECO:0000256" key="4">
    <source>
        <dbReference type="ARBA" id="ARBA00008661"/>
    </source>
</evidence>
<dbReference type="EC" id="2.4.1.-" evidence="13"/>
<evidence type="ECO:0000256" key="11">
    <source>
        <dbReference type="ARBA" id="ARBA00023136"/>
    </source>
</evidence>
<evidence type="ECO:0000313" key="16">
    <source>
        <dbReference type="Proteomes" id="UP001454036"/>
    </source>
</evidence>
<evidence type="ECO:0000256" key="12">
    <source>
        <dbReference type="ARBA" id="ARBA00023211"/>
    </source>
</evidence>
<comment type="cofactor">
    <cofactor evidence="1 13">
        <name>Mn(2+)</name>
        <dbReference type="ChEBI" id="CHEBI:29035"/>
    </cofactor>
</comment>